<accession>A0A507DSZ5</accession>
<sequence>MTFYWNSIDLLAYSVGRQYARNPETGLTRVISVIRLGTLTLPTIRASKMPIHVVQTAQRRPKDGVILQHARKRYAFLLCLSALELI</sequence>
<gene>
    <name evidence="1" type="ORF">SeMB42_g00316</name>
</gene>
<evidence type="ECO:0000313" key="1">
    <source>
        <dbReference type="EMBL" id="TPX54355.1"/>
    </source>
</evidence>
<keyword evidence="2" id="KW-1185">Reference proteome</keyword>
<proteinExistence type="predicted"/>
<evidence type="ECO:0000313" key="2">
    <source>
        <dbReference type="Proteomes" id="UP000317494"/>
    </source>
</evidence>
<reference evidence="1 2" key="1">
    <citation type="journal article" date="2019" name="Sci. Rep.">
        <title>Comparative genomics of chytrid fungi reveal insights into the obligate biotrophic and pathogenic lifestyle of Synchytrium endobioticum.</title>
        <authorList>
            <person name="van de Vossenberg B.T.L.H."/>
            <person name="Warris S."/>
            <person name="Nguyen H.D.T."/>
            <person name="van Gent-Pelzer M.P.E."/>
            <person name="Joly D.L."/>
            <person name="van de Geest H.C."/>
            <person name="Bonants P.J.M."/>
            <person name="Smith D.S."/>
            <person name="Levesque C.A."/>
            <person name="van der Lee T.A.J."/>
        </authorList>
    </citation>
    <scope>NUCLEOTIDE SEQUENCE [LARGE SCALE GENOMIC DNA]</scope>
    <source>
        <strain evidence="1 2">MB42</strain>
    </source>
</reference>
<comment type="caution">
    <text evidence="1">The sequence shown here is derived from an EMBL/GenBank/DDBJ whole genome shotgun (WGS) entry which is preliminary data.</text>
</comment>
<dbReference type="AlphaFoldDB" id="A0A507DSZ5"/>
<dbReference type="Proteomes" id="UP000317494">
    <property type="component" value="Unassembled WGS sequence"/>
</dbReference>
<name>A0A507DSZ5_9FUNG</name>
<dbReference type="VEuPathDB" id="FungiDB:SeMB42_g00316"/>
<dbReference type="EMBL" id="QEAN01000006">
    <property type="protein sequence ID" value="TPX54355.1"/>
    <property type="molecule type" value="Genomic_DNA"/>
</dbReference>
<organism evidence="1 2">
    <name type="scientific">Synchytrium endobioticum</name>
    <dbReference type="NCBI Taxonomy" id="286115"/>
    <lineage>
        <taxon>Eukaryota</taxon>
        <taxon>Fungi</taxon>
        <taxon>Fungi incertae sedis</taxon>
        <taxon>Chytridiomycota</taxon>
        <taxon>Chytridiomycota incertae sedis</taxon>
        <taxon>Chytridiomycetes</taxon>
        <taxon>Synchytriales</taxon>
        <taxon>Synchytriaceae</taxon>
        <taxon>Synchytrium</taxon>
    </lineage>
</organism>
<protein>
    <submittedName>
        <fullName evidence="1">Uncharacterized protein</fullName>
    </submittedName>
</protein>